<reference evidence="2 3" key="1">
    <citation type="journal article" date="2023" name="Life. Sci Alliance">
        <title>Evolutionary insights into 3D genome organization and epigenetic landscape of Vigna mungo.</title>
        <authorList>
            <person name="Junaid A."/>
            <person name="Singh B."/>
            <person name="Bhatia S."/>
        </authorList>
    </citation>
    <scope>NUCLEOTIDE SEQUENCE [LARGE SCALE GENOMIC DNA]</scope>
    <source>
        <strain evidence="2">Urdbean</strain>
    </source>
</reference>
<organism evidence="2 3">
    <name type="scientific">Vigna mungo</name>
    <name type="common">Black gram</name>
    <name type="synonym">Phaseolus mungo</name>
    <dbReference type="NCBI Taxonomy" id="3915"/>
    <lineage>
        <taxon>Eukaryota</taxon>
        <taxon>Viridiplantae</taxon>
        <taxon>Streptophyta</taxon>
        <taxon>Embryophyta</taxon>
        <taxon>Tracheophyta</taxon>
        <taxon>Spermatophyta</taxon>
        <taxon>Magnoliopsida</taxon>
        <taxon>eudicotyledons</taxon>
        <taxon>Gunneridae</taxon>
        <taxon>Pentapetalae</taxon>
        <taxon>rosids</taxon>
        <taxon>fabids</taxon>
        <taxon>Fabales</taxon>
        <taxon>Fabaceae</taxon>
        <taxon>Papilionoideae</taxon>
        <taxon>50 kb inversion clade</taxon>
        <taxon>NPAAA clade</taxon>
        <taxon>indigoferoid/millettioid clade</taxon>
        <taxon>Phaseoleae</taxon>
        <taxon>Vigna</taxon>
    </lineage>
</organism>
<evidence type="ECO:0000313" key="2">
    <source>
        <dbReference type="EMBL" id="WVZ07454.1"/>
    </source>
</evidence>
<dbReference type="AlphaFoldDB" id="A0AAQ3NCF9"/>
<protein>
    <submittedName>
        <fullName evidence="2">Uncharacterized protein</fullName>
    </submittedName>
</protein>
<feature type="transmembrane region" description="Helical" evidence="1">
    <location>
        <begin position="88"/>
        <end position="108"/>
    </location>
</feature>
<accession>A0AAQ3NCF9</accession>
<gene>
    <name evidence="2" type="ORF">V8G54_020800</name>
</gene>
<keyword evidence="1" id="KW-0812">Transmembrane</keyword>
<dbReference type="EMBL" id="CP144695">
    <property type="protein sequence ID" value="WVZ07454.1"/>
    <property type="molecule type" value="Genomic_DNA"/>
</dbReference>
<keyword evidence="1" id="KW-1133">Transmembrane helix</keyword>
<evidence type="ECO:0000313" key="3">
    <source>
        <dbReference type="Proteomes" id="UP001374535"/>
    </source>
</evidence>
<keyword evidence="1" id="KW-0472">Membrane</keyword>
<name>A0AAQ3NCF9_VIGMU</name>
<evidence type="ECO:0000256" key="1">
    <source>
        <dbReference type="SAM" id="Phobius"/>
    </source>
</evidence>
<sequence length="217" mass="25874">MASFMREVLVDKRRVRGEWQCWGYRGGGEGSLGNLVRGCVWQKRGEGTLCRHVPWRRPHAGKLFCLLLPFYLWRSSSLFFLPRFFIRYGYWQTLFLTISSLFQIYCLYRKCTFSPTKLNPISSIRYNPSKYNTSYPSFYYHHHSQPNIIIIIIRLFANKLCPDQTQPNVFSLLYGFVFFTYPIQFHSIWSSLAPTLFMQPHLIYLDKTEHYYFSFSS</sequence>
<dbReference type="Proteomes" id="UP001374535">
    <property type="component" value="Chromosome 6"/>
</dbReference>
<keyword evidence="3" id="KW-1185">Reference proteome</keyword>
<proteinExistence type="predicted"/>